<reference evidence="9" key="2">
    <citation type="submission" date="2025-09" db="UniProtKB">
        <authorList>
            <consortium name="Ensembl"/>
        </authorList>
    </citation>
    <scope>IDENTIFICATION</scope>
</reference>
<feature type="region of interest" description="Disordered" evidence="7">
    <location>
        <begin position="37"/>
        <end position="56"/>
    </location>
</feature>
<reference evidence="9" key="1">
    <citation type="submission" date="2025-08" db="UniProtKB">
        <authorList>
            <consortium name="Ensembl"/>
        </authorList>
    </citation>
    <scope>IDENTIFICATION</scope>
</reference>
<dbReference type="InterPro" id="IPR001356">
    <property type="entry name" value="HD"/>
</dbReference>
<dbReference type="Gene3D" id="1.10.10.60">
    <property type="entry name" value="Homeodomain-like"/>
    <property type="match status" value="1"/>
</dbReference>
<feature type="compositionally biased region" description="Basic and acidic residues" evidence="7">
    <location>
        <begin position="42"/>
        <end position="54"/>
    </location>
</feature>
<evidence type="ECO:0000313" key="10">
    <source>
        <dbReference type="Proteomes" id="UP000694569"/>
    </source>
</evidence>
<dbReference type="SMART" id="SM00389">
    <property type="entry name" value="HOX"/>
    <property type="match status" value="1"/>
</dbReference>
<dbReference type="InterPro" id="IPR050394">
    <property type="entry name" value="Homeobox_NK-like"/>
</dbReference>
<feature type="domain" description="Homeobox" evidence="8">
    <location>
        <begin position="105"/>
        <end position="165"/>
    </location>
</feature>
<evidence type="ECO:0000256" key="3">
    <source>
        <dbReference type="ARBA" id="ARBA00023155"/>
    </source>
</evidence>
<proteinExistence type="predicted"/>
<dbReference type="PRINTS" id="PR00024">
    <property type="entry name" value="HOMEOBOX"/>
</dbReference>
<keyword evidence="3 5" id="KW-0371">Homeobox</keyword>
<evidence type="ECO:0000256" key="7">
    <source>
        <dbReference type="SAM" id="MobiDB-lite"/>
    </source>
</evidence>
<dbReference type="SUPFAM" id="SSF46689">
    <property type="entry name" value="Homeodomain-like"/>
    <property type="match status" value="1"/>
</dbReference>
<evidence type="ECO:0000256" key="1">
    <source>
        <dbReference type="ARBA" id="ARBA00004123"/>
    </source>
</evidence>
<comment type="subcellular location">
    <subcellularLocation>
        <location evidence="1 5 6">Nucleus</location>
    </subcellularLocation>
</comment>
<gene>
    <name evidence="9" type="primary">NKX1-2</name>
</gene>
<evidence type="ECO:0000259" key="8">
    <source>
        <dbReference type="PROSITE" id="PS50071"/>
    </source>
</evidence>
<dbReference type="GO" id="GO:0000978">
    <property type="term" value="F:RNA polymerase II cis-regulatory region sequence-specific DNA binding"/>
    <property type="evidence" value="ECO:0007669"/>
    <property type="project" value="TreeGrafter"/>
</dbReference>
<organism evidence="9 10">
    <name type="scientific">Leptobrachium leishanense</name>
    <name type="common">Leishan spiny toad</name>
    <dbReference type="NCBI Taxonomy" id="445787"/>
    <lineage>
        <taxon>Eukaryota</taxon>
        <taxon>Metazoa</taxon>
        <taxon>Chordata</taxon>
        <taxon>Craniata</taxon>
        <taxon>Vertebrata</taxon>
        <taxon>Euteleostomi</taxon>
        <taxon>Amphibia</taxon>
        <taxon>Batrachia</taxon>
        <taxon>Anura</taxon>
        <taxon>Pelobatoidea</taxon>
        <taxon>Megophryidae</taxon>
        <taxon>Leptobrachium</taxon>
    </lineage>
</organism>
<evidence type="ECO:0000256" key="6">
    <source>
        <dbReference type="RuleBase" id="RU000682"/>
    </source>
</evidence>
<dbReference type="InterPro" id="IPR020479">
    <property type="entry name" value="HD_metazoa"/>
</dbReference>
<dbReference type="OrthoDB" id="6159439at2759"/>
<name>A0A8C5QXN7_9ANUR</name>
<dbReference type="PROSITE" id="PS00027">
    <property type="entry name" value="HOMEOBOX_1"/>
    <property type="match status" value="1"/>
</dbReference>
<keyword evidence="4 5" id="KW-0539">Nucleus</keyword>
<dbReference type="PANTHER" id="PTHR24340:SF113">
    <property type="entry name" value="NK1 HOMEOBOX 2"/>
    <property type="match status" value="1"/>
</dbReference>
<feature type="DNA-binding region" description="Homeobox" evidence="5">
    <location>
        <begin position="107"/>
        <end position="166"/>
    </location>
</feature>
<feature type="region of interest" description="Disordered" evidence="7">
    <location>
        <begin position="64"/>
        <end position="108"/>
    </location>
</feature>
<dbReference type="CDD" id="cd00086">
    <property type="entry name" value="homeodomain"/>
    <property type="match status" value="1"/>
</dbReference>
<dbReference type="Pfam" id="PF00046">
    <property type="entry name" value="Homeodomain"/>
    <property type="match status" value="1"/>
</dbReference>
<dbReference type="PROSITE" id="PS50071">
    <property type="entry name" value="HOMEOBOX_2"/>
    <property type="match status" value="1"/>
</dbReference>
<protein>
    <submittedName>
        <fullName evidence="9">NK1 homeobox 2</fullName>
    </submittedName>
</protein>
<dbReference type="AlphaFoldDB" id="A0A8C5QXN7"/>
<evidence type="ECO:0000256" key="5">
    <source>
        <dbReference type="PROSITE-ProRule" id="PRU00108"/>
    </source>
</evidence>
<keyword evidence="2 5" id="KW-0238">DNA-binding</keyword>
<dbReference type="Proteomes" id="UP000694569">
    <property type="component" value="Unplaced"/>
</dbReference>
<dbReference type="Ensembl" id="ENSLLET00000045504.1">
    <property type="protein sequence ID" value="ENSLLEP00000043757.1"/>
    <property type="gene ID" value="ENSLLEG00000027814.1"/>
</dbReference>
<accession>A0A8C5QXN7</accession>
<evidence type="ECO:0000256" key="2">
    <source>
        <dbReference type="ARBA" id="ARBA00023125"/>
    </source>
</evidence>
<feature type="compositionally biased region" description="Basic and acidic residues" evidence="7">
    <location>
        <begin position="81"/>
        <end position="94"/>
    </location>
</feature>
<dbReference type="GO" id="GO:0030154">
    <property type="term" value="P:cell differentiation"/>
    <property type="evidence" value="ECO:0007669"/>
    <property type="project" value="TreeGrafter"/>
</dbReference>
<dbReference type="GeneTree" id="ENSGT00940000162535"/>
<dbReference type="InterPro" id="IPR017970">
    <property type="entry name" value="Homeobox_CS"/>
</dbReference>
<evidence type="ECO:0000256" key="4">
    <source>
        <dbReference type="ARBA" id="ARBA00023242"/>
    </source>
</evidence>
<evidence type="ECO:0000313" key="9">
    <source>
        <dbReference type="Ensembl" id="ENSLLEP00000043757.1"/>
    </source>
</evidence>
<dbReference type="PANTHER" id="PTHR24340">
    <property type="entry name" value="HOMEOBOX PROTEIN NKX"/>
    <property type="match status" value="1"/>
</dbReference>
<keyword evidence="10" id="KW-1185">Reference proteome</keyword>
<dbReference type="InterPro" id="IPR009057">
    <property type="entry name" value="Homeodomain-like_sf"/>
</dbReference>
<dbReference type="GO" id="GO:0005634">
    <property type="term" value="C:nucleus"/>
    <property type="evidence" value="ECO:0007669"/>
    <property type="project" value="UniProtKB-SubCell"/>
</dbReference>
<sequence>MGMLDCDHVEEKVATGQRHPPPHTSFSILDILSHTRSTGRRITGERQKQPWREDGESDVTLLSSGTVPEPHDQVGCSPSSRPDKTEGTSRENEFLQHTTLTSTTTKPRRARTAFTYEQLVALESRFRSSRYLSVCERLSLALTLQLTETQVKIWFQNRRTKWKKQQPAGSVEGRVGSEQTCPKSPNNHYSTPFPSYPFAAHITHVNHATHHHISPFPGLVLPPSSTFSLSPAGASFSQFIESSRLTPFYSHAV</sequence>
<dbReference type="GO" id="GO:0000981">
    <property type="term" value="F:DNA-binding transcription factor activity, RNA polymerase II-specific"/>
    <property type="evidence" value="ECO:0007669"/>
    <property type="project" value="InterPro"/>
</dbReference>